<comment type="caution">
    <text evidence="1">The sequence shown here is derived from an EMBL/GenBank/DDBJ whole genome shotgun (WGS) entry which is preliminary data.</text>
</comment>
<dbReference type="EMBL" id="LAZR01064805">
    <property type="protein sequence ID" value="KKK56809.1"/>
    <property type="molecule type" value="Genomic_DNA"/>
</dbReference>
<gene>
    <name evidence="1" type="ORF">LCGC14_3060790</name>
</gene>
<reference evidence="1" key="1">
    <citation type="journal article" date="2015" name="Nature">
        <title>Complex archaea that bridge the gap between prokaryotes and eukaryotes.</title>
        <authorList>
            <person name="Spang A."/>
            <person name="Saw J.H."/>
            <person name="Jorgensen S.L."/>
            <person name="Zaremba-Niedzwiedzka K."/>
            <person name="Martijn J."/>
            <person name="Lind A.E."/>
            <person name="van Eijk R."/>
            <person name="Schleper C."/>
            <person name="Guy L."/>
            <person name="Ettema T.J."/>
        </authorList>
    </citation>
    <scope>NUCLEOTIDE SEQUENCE</scope>
</reference>
<sequence>MNNELNEMLDRGIKIAKMYDDKKAEWRMDVFIHILEAMKNKKDEPRCMGCYKGVSKCACDHNRDKISTKEKTLDVLSEARKKAVIDIGGVPDFIREVYESKNNINELINRLKKETYKIVLLSGDNKCEAIYFALECIYAIKQCVEKCEEKE</sequence>
<name>A0A0F8YRQ1_9ZZZZ</name>
<dbReference type="AlphaFoldDB" id="A0A0F8YRQ1"/>
<protein>
    <submittedName>
        <fullName evidence="1">Uncharacterized protein</fullName>
    </submittedName>
</protein>
<evidence type="ECO:0000313" key="1">
    <source>
        <dbReference type="EMBL" id="KKK56809.1"/>
    </source>
</evidence>
<organism evidence="1">
    <name type="scientific">marine sediment metagenome</name>
    <dbReference type="NCBI Taxonomy" id="412755"/>
    <lineage>
        <taxon>unclassified sequences</taxon>
        <taxon>metagenomes</taxon>
        <taxon>ecological metagenomes</taxon>
    </lineage>
</organism>
<accession>A0A0F8YRQ1</accession>
<proteinExistence type="predicted"/>